<keyword evidence="2" id="KW-0805">Transcription regulation</keyword>
<dbReference type="SUPFAM" id="SSF47459">
    <property type="entry name" value="HLH, helix-loop-helix DNA-binding domain"/>
    <property type="match status" value="1"/>
</dbReference>
<dbReference type="Gene3D" id="4.10.280.10">
    <property type="entry name" value="Helix-loop-helix DNA-binding domain"/>
    <property type="match status" value="1"/>
</dbReference>
<sequence>MSLETLLEAAKYLEYRTQAKARGEEPHDYPTFANLSVGNANKAAASCPLANQTIRNNSESPEGSSSPINQDNAEDQKEKRRTGGAGTREVHNKLEKNRRAHLKECFETLKKQLPNIDERKISNLSILRGALRYIQIFHKVLNNRSFLIQHKQQSKAGGSDIEDGSKETTTTTTGFGKFLQSSDTSNTSSVLLSTPNSTPPQDKRITSPMCIEKKRAPSGTQSVHSCNLPEDSAAVTFLQTSATSIVSPVSMTPGLAPNVFIGVPKTKPTKSVSVTMTTLKKTNTVASSTQSHFTSQGTSDSVLKVNSNSTTSVLSSESVQILTQHSVLKAISSSSSRSNQVPALTSANVLMKGPLKNFTKSSVIEGSIATVSSVPKLLTLPSSNLKPVLSHSLVCVTPAPLAPPQSVISLTPVSSASKSIIINQATAISNEVTTAAPPVVNHISGKSVPIPAPVPTGTNSVINTRGIVLTSGTTIIPQGNLQPMKHLPHVLHHTMTPRAHILPVGGSQVNNMGRHLVTAGLKPVNQTGQPKAQLSQLSTMGHVMQSPTATASVSHLVSGVTAVSAITPLVTPMSVVSPGGPLNQAQLITQSHQLGKVLAATSPLLKTSGQIPIIQPQFLQPTVGLVAASAQPLVKPVVVVSVGNGTQVAQPVRQQGTINLSISQ</sequence>
<evidence type="ECO:0000313" key="9">
    <source>
        <dbReference type="RefSeq" id="XP_022255536.1"/>
    </source>
</evidence>
<evidence type="ECO:0000256" key="2">
    <source>
        <dbReference type="ARBA" id="ARBA00023015"/>
    </source>
</evidence>
<evidence type="ECO:0000313" key="8">
    <source>
        <dbReference type="Proteomes" id="UP000694941"/>
    </source>
</evidence>
<feature type="domain" description="BHLH" evidence="7">
    <location>
        <begin position="86"/>
        <end position="137"/>
    </location>
</feature>
<organism evidence="8 9">
    <name type="scientific">Limulus polyphemus</name>
    <name type="common">Atlantic horseshoe crab</name>
    <dbReference type="NCBI Taxonomy" id="6850"/>
    <lineage>
        <taxon>Eukaryota</taxon>
        <taxon>Metazoa</taxon>
        <taxon>Ecdysozoa</taxon>
        <taxon>Arthropoda</taxon>
        <taxon>Chelicerata</taxon>
        <taxon>Merostomata</taxon>
        <taxon>Xiphosura</taxon>
        <taxon>Limulidae</taxon>
        <taxon>Limulus</taxon>
    </lineage>
</organism>
<keyword evidence="8" id="KW-1185">Reference proteome</keyword>
<evidence type="ECO:0000259" key="7">
    <source>
        <dbReference type="PROSITE" id="PS50888"/>
    </source>
</evidence>
<gene>
    <name evidence="9" type="primary">LOC106471203</name>
</gene>
<feature type="region of interest" description="Disordered" evidence="6">
    <location>
        <begin position="53"/>
        <end position="96"/>
    </location>
</feature>
<evidence type="ECO:0000256" key="4">
    <source>
        <dbReference type="ARBA" id="ARBA00023163"/>
    </source>
</evidence>
<keyword evidence="4" id="KW-0804">Transcription</keyword>
<dbReference type="RefSeq" id="XP_022255536.1">
    <property type="nucleotide sequence ID" value="XM_022399828.1"/>
</dbReference>
<evidence type="ECO:0000256" key="1">
    <source>
        <dbReference type="ARBA" id="ARBA00004123"/>
    </source>
</evidence>
<dbReference type="PANTHER" id="PTHR11969">
    <property type="entry name" value="MAX DIMERIZATION, MAD"/>
    <property type="match status" value="1"/>
</dbReference>
<dbReference type="InterPro" id="IPR036638">
    <property type="entry name" value="HLH_DNA-bd_sf"/>
</dbReference>
<feature type="compositionally biased region" description="Low complexity" evidence="6">
    <location>
        <begin position="56"/>
        <end position="67"/>
    </location>
</feature>
<name>A0ABM1TI30_LIMPO</name>
<keyword evidence="5" id="KW-0539">Nucleus</keyword>
<keyword evidence="3" id="KW-0238">DNA-binding</keyword>
<dbReference type="PANTHER" id="PTHR11969:SF99">
    <property type="entry name" value="MAX-BINDING PROTEIN MNT"/>
    <property type="match status" value="1"/>
</dbReference>
<comment type="subcellular location">
    <subcellularLocation>
        <location evidence="1">Nucleus</location>
    </subcellularLocation>
</comment>
<evidence type="ECO:0000256" key="5">
    <source>
        <dbReference type="ARBA" id="ARBA00023242"/>
    </source>
</evidence>
<evidence type="ECO:0000256" key="6">
    <source>
        <dbReference type="SAM" id="MobiDB-lite"/>
    </source>
</evidence>
<reference evidence="9" key="1">
    <citation type="submission" date="2025-08" db="UniProtKB">
        <authorList>
            <consortium name="RefSeq"/>
        </authorList>
    </citation>
    <scope>IDENTIFICATION</scope>
    <source>
        <tissue evidence="9">Muscle</tissue>
    </source>
</reference>
<dbReference type="Proteomes" id="UP000694941">
    <property type="component" value="Unplaced"/>
</dbReference>
<dbReference type="PROSITE" id="PS50888">
    <property type="entry name" value="BHLH"/>
    <property type="match status" value="1"/>
</dbReference>
<proteinExistence type="predicted"/>
<dbReference type="GeneID" id="106471203"/>
<dbReference type="InterPro" id="IPR011598">
    <property type="entry name" value="bHLH_dom"/>
</dbReference>
<feature type="compositionally biased region" description="Polar residues" evidence="6">
    <location>
        <begin position="179"/>
        <end position="200"/>
    </location>
</feature>
<dbReference type="SMART" id="SM00353">
    <property type="entry name" value="HLH"/>
    <property type="match status" value="1"/>
</dbReference>
<dbReference type="Pfam" id="PF00010">
    <property type="entry name" value="HLH"/>
    <property type="match status" value="1"/>
</dbReference>
<evidence type="ECO:0000256" key="3">
    <source>
        <dbReference type="ARBA" id="ARBA00023125"/>
    </source>
</evidence>
<accession>A0ABM1TI30</accession>
<protein>
    <submittedName>
        <fullName evidence="9">Flocculation protein FLO11-like</fullName>
    </submittedName>
</protein>
<feature type="region of interest" description="Disordered" evidence="6">
    <location>
        <begin position="153"/>
        <end position="205"/>
    </location>
</feature>